<evidence type="ECO:0000256" key="3">
    <source>
        <dbReference type="ARBA" id="ARBA00019010"/>
    </source>
</evidence>
<dbReference type="NCBIfam" id="TIGR00150">
    <property type="entry name" value="T6A_YjeE"/>
    <property type="match status" value="1"/>
</dbReference>
<keyword evidence="8" id="KW-0067">ATP-binding</keyword>
<keyword evidence="5" id="KW-0819">tRNA processing</keyword>
<comment type="similarity">
    <text evidence="2">Belongs to the TsaE family.</text>
</comment>
<dbReference type="PANTHER" id="PTHR33540">
    <property type="entry name" value="TRNA THREONYLCARBAMOYLADENOSINE BIOSYNTHESIS PROTEIN TSAE"/>
    <property type="match status" value="1"/>
</dbReference>
<evidence type="ECO:0000256" key="1">
    <source>
        <dbReference type="ARBA" id="ARBA00004496"/>
    </source>
</evidence>
<evidence type="ECO:0000256" key="8">
    <source>
        <dbReference type="ARBA" id="ARBA00022840"/>
    </source>
</evidence>
<evidence type="ECO:0000313" key="12">
    <source>
        <dbReference type="Proteomes" id="UP001138961"/>
    </source>
</evidence>
<evidence type="ECO:0000256" key="2">
    <source>
        <dbReference type="ARBA" id="ARBA00007599"/>
    </source>
</evidence>
<reference evidence="11" key="1">
    <citation type="submission" date="2021-10" db="EMBL/GenBank/DDBJ databases">
        <title>Loktanella gaetbuli sp. nov., isolated from a tidal flat.</title>
        <authorList>
            <person name="Park S."/>
            <person name="Yoon J.-H."/>
        </authorList>
    </citation>
    <scope>NUCLEOTIDE SEQUENCE</scope>
    <source>
        <strain evidence="11">TSTF-M6</strain>
    </source>
</reference>
<dbReference type="SUPFAM" id="SSF52540">
    <property type="entry name" value="P-loop containing nucleoside triphosphate hydrolases"/>
    <property type="match status" value="1"/>
</dbReference>
<sequence length="154" mass="17291">MSTFCTQITLPDLAKTEALAAQFSAALDRGDTLLLSGDIGAGKTTFARAFIRNRLRRMEDVPSPTFTLVQTYDDGETEIWHCDLYRLTSADEVLELGLEDAFEDAICLIEWPDRLGPETPCDALTCHFKAETDHHTVTLTGPERWQQKLGWLND</sequence>
<comment type="caution">
    <text evidence="11">The sequence shown here is derived from an EMBL/GenBank/DDBJ whole genome shotgun (WGS) entry which is preliminary data.</text>
</comment>
<keyword evidence="12" id="KW-1185">Reference proteome</keyword>
<dbReference type="PANTHER" id="PTHR33540:SF2">
    <property type="entry name" value="TRNA THREONYLCARBAMOYLADENOSINE BIOSYNTHESIS PROTEIN TSAE"/>
    <property type="match status" value="1"/>
</dbReference>
<dbReference type="Proteomes" id="UP001138961">
    <property type="component" value="Unassembled WGS sequence"/>
</dbReference>
<gene>
    <name evidence="11" type="primary">tsaE</name>
    <name evidence="11" type="ORF">LGQ03_08045</name>
</gene>
<protein>
    <recommendedName>
        <fullName evidence="3">tRNA threonylcarbamoyladenosine biosynthesis protein TsaE</fullName>
    </recommendedName>
    <alternativeName>
        <fullName evidence="10">t(6)A37 threonylcarbamoyladenosine biosynthesis protein TsaE</fullName>
    </alternativeName>
</protein>
<keyword evidence="7" id="KW-0547">Nucleotide-binding</keyword>
<evidence type="ECO:0000313" key="11">
    <source>
        <dbReference type="EMBL" id="MCB5199189.1"/>
    </source>
</evidence>
<evidence type="ECO:0000256" key="7">
    <source>
        <dbReference type="ARBA" id="ARBA00022741"/>
    </source>
</evidence>
<evidence type="ECO:0000256" key="4">
    <source>
        <dbReference type="ARBA" id="ARBA00022490"/>
    </source>
</evidence>
<evidence type="ECO:0000256" key="5">
    <source>
        <dbReference type="ARBA" id="ARBA00022694"/>
    </source>
</evidence>
<evidence type="ECO:0000256" key="9">
    <source>
        <dbReference type="ARBA" id="ARBA00022842"/>
    </source>
</evidence>
<evidence type="ECO:0000256" key="6">
    <source>
        <dbReference type="ARBA" id="ARBA00022723"/>
    </source>
</evidence>
<proteinExistence type="inferred from homology"/>
<accession>A0ABS8BTX9</accession>
<dbReference type="EMBL" id="JAJATZ010000003">
    <property type="protein sequence ID" value="MCB5199189.1"/>
    <property type="molecule type" value="Genomic_DNA"/>
</dbReference>
<keyword evidence="4" id="KW-0963">Cytoplasm</keyword>
<comment type="subcellular location">
    <subcellularLocation>
        <location evidence="1">Cytoplasm</location>
    </subcellularLocation>
</comment>
<name>A0ABS8BTX9_9RHOB</name>
<dbReference type="InterPro" id="IPR003442">
    <property type="entry name" value="T6A_TsaE"/>
</dbReference>
<organism evidence="11 12">
    <name type="scientific">Loktanella gaetbuli</name>
    <dbReference type="NCBI Taxonomy" id="2881335"/>
    <lineage>
        <taxon>Bacteria</taxon>
        <taxon>Pseudomonadati</taxon>
        <taxon>Pseudomonadota</taxon>
        <taxon>Alphaproteobacteria</taxon>
        <taxon>Rhodobacterales</taxon>
        <taxon>Roseobacteraceae</taxon>
        <taxon>Loktanella</taxon>
    </lineage>
</organism>
<keyword evidence="9" id="KW-0460">Magnesium</keyword>
<evidence type="ECO:0000256" key="10">
    <source>
        <dbReference type="ARBA" id="ARBA00032441"/>
    </source>
</evidence>
<dbReference type="Pfam" id="PF02367">
    <property type="entry name" value="TsaE"/>
    <property type="match status" value="1"/>
</dbReference>
<dbReference type="Gene3D" id="3.40.50.300">
    <property type="entry name" value="P-loop containing nucleotide triphosphate hydrolases"/>
    <property type="match status" value="1"/>
</dbReference>
<keyword evidence="6" id="KW-0479">Metal-binding</keyword>
<dbReference type="RefSeq" id="WP_226747990.1">
    <property type="nucleotide sequence ID" value="NZ_JAJATZ010000003.1"/>
</dbReference>
<dbReference type="InterPro" id="IPR027417">
    <property type="entry name" value="P-loop_NTPase"/>
</dbReference>